<evidence type="ECO:0000256" key="1">
    <source>
        <dbReference type="ARBA" id="ARBA00004191"/>
    </source>
</evidence>
<feature type="signal peptide" evidence="7">
    <location>
        <begin position="1"/>
        <end position="23"/>
    </location>
</feature>
<keyword evidence="3 7" id="KW-0134">Cell wall</keyword>
<dbReference type="GO" id="GO:0005199">
    <property type="term" value="F:structural constituent of cell wall"/>
    <property type="evidence" value="ECO:0007669"/>
    <property type="project" value="InterPro"/>
</dbReference>
<dbReference type="Pfam" id="PF01185">
    <property type="entry name" value="Hydrophobin"/>
    <property type="match status" value="1"/>
</dbReference>
<evidence type="ECO:0000256" key="2">
    <source>
        <dbReference type="ARBA" id="ARBA00010446"/>
    </source>
</evidence>
<keyword evidence="4 7" id="KW-0964">Secreted</keyword>
<reference evidence="8" key="1">
    <citation type="journal article" date="2021" name="Genome Biol. Evol.">
        <title>The assembled and annotated genome of the fairy-ring fungus Marasmius oreades.</title>
        <authorList>
            <person name="Hiltunen M."/>
            <person name="Ament-Velasquez S.L."/>
            <person name="Johannesson H."/>
        </authorList>
    </citation>
    <scope>NUCLEOTIDE SEQUENCE</scope>
    <source>
        <strain evidence="8">03SP1</strain>
    </source>
</reference>
<gene>
    <name evidence="8" type="ORF">E1B28_013789</name>
</gene>
<proteinExistence type="inferred from homology"/>
<organism evidence="8 9">
    <name type="scientific">Marasmius oreades</name>
    <name type="common">fairy-ring Marasmius</name>
    <dbReference type="NCBI Taxonomy" id="181124"/>
    <lineage>
        <taxon>Eukaryota</taxon>
        <taxon>Fungi</taxon>
        <taxon>Dikarya</taxon>
        <taxon>Basidiomycota</taxon>
        <taxon>Agaricomycotina</taxon>
        <taxon>Agaricomycetes</taxon>
        <taxon>Agaricomycetidae</taxon>
        <taxon>Agaricales</taxon>
        <taxon>Marasmiineae</taxon>
        <taxon>Marasmiaceae</taxon>
        <taxon>Marasmius</taxon>
    </lineage>
</organism>
<dbReference type="GO" id="GO:0009277">
    <property type="term" value="C:fungal-type cell wall"/>
    <property type="evidence" value="ECO:0007669"/>
    <property type="project" value="InterPro"/>
</dbReference>
<dbReference type="OrthoDB" id="4225815at2759"/>
<evidence type="ECO:0000313" key="8">
    <source>
        <dbReference type="EMBL" id="KAG7087851.1"/>
    </source>
</evidence>
<evidence type="ECO:0000256" key="7">
    <source>
        <dbReference type="RuleBase" id="RU365009"/>
    </source>
</evidence>
<dbReference type="Proteomes" id="UP001049176">
    <property type="component" value="Chromosome 9"/>
</dbReference>
<dbReference type="GeneID" id="66082864"/>
<evidence type="ECO:0000256" key="6">
    <source>
        <dbReference type="ARBA" id="ARBA00093546"/>
    </source>
</evidence>
<evidence type="ECO:0000256" key="4">
    <source>
        <dbReference type="ARBA" id="ARBA00022525"/>
    </source>
</evidence>
<dbReference type="RefSeq" id="XP_043004322.1">
    <property type="nucleotide sequence ID" value="XM_043158967.1"/>
</dbReference>
<comment type="caution">
    <text evidence="8">The sequence shown here is derived from an EMBL/GenBank/DDBJ whole genome shotgun (WGS) entry which is preliminary data.</text>
</comment>
<dbReference type="CDD" id="cd23507">
    <property type="entry name" value="hydrophobin_I"/>
    <property type="match status" value="1"/>
</dbReference>
<dbReference type="KEGG" id="more:E1B28_013789"/>
<keyword evidence="5 7" id="KW-1015">Disulfide bond</keyword>
<keyword evidence="9" id="KW-1185">Reference proteome</keyword>
<keyword evidence="7" id="KW-0732">Signal</keyword>
<name>A0A9P7RQC0_9AGAR</name>
<evidence type="ECO:0000256" key="5">
    <source>
        <dbReference type="ARBA" id="ARBA00023157"/>
    </source>
</evidence>
<comment type="similarity">
    <text evidence="2 7">Belongs to the fungal hydrophobin family.</text>
</comment>
<dbReference type="AlphaFoldDB" id="A0A9P7RQC0"/>
<dbReference type="InterPro" id="IPR001338">
    <property type="entry name" value="Class_I_Hydrophobin"/>
</dbReference>
<accession>A0A9P7RQC0</accession>
<evidence type="ECO:0000256" key="3">
    <source>
        <dbReference type="ARBA" id="ARBA00022512"/>
    </source>
</evidence>
<sequence length="124" mass="12532">MLFSTKSFAISALTLTSLAAATAIESRSGGIPNEQCPGLLCCQQTGYSTDSSIILGAGILDPLGLLGIVPIVLSTPVNVLLGLNCSPITGIGGDNGPCSQGTIVLCNDNSHAPWLSIGCFPITI</sequence>
<comment type="subcellular location">
    <subcellularLocation>
        <location evidence="1 7">Secreted</location>
        <location evidence="1 7">Cell wall</location>
    </subcellularLocation>
</comment>
<evidence type="ECO:0000313" key="9">
    <source>
        <dbReference type="Proteomes" id="UP001049176"/>
    </source>
</evidence>
<feature type="chain" id="PRO_5040533283" description="Hydrophobin" evidence="7">
    <location>
        <begin position="24"/>
        <end position="124"/>
    </location>
</feature>
<dbReference type="EMBL" id="CM032189">
    <property type="protein sequence ID" value="KAG7087851.1"/>
    <property type="molecule type" value="Genomic_DNA"/>
</dbReference>
<protein>
    <recommendedName>
        <fullName evidence="7">Hydrophobin</fullName>
    </recommendedName>
</protein>
<comment type="subunit">
    <text evidence="6">Self-assembles to form functional amyloid fibrils called rodlets. Self-assembly into fibrillar rodlets occurs spontaneously at hydrophobic:hydrophilic interfaces and the rodlets further associate laterally to form amphipathic monolayers.</text>
</comment>